<proteinExistence type="predicted"/>
<gene>
    <name evidence="1" type="ORF">OCBIM_22033335mg</name>
</gene>
<organism evidence="1">
    <name type="scientific">Octopus bimaculoides</name>
    <name type="common">California two-spotted octopus</name>
    <dbReference type="NCBI Taxonomy" id="37653"/>
    <lineage>
        <taxon>Eukaryota</taxon>
        <taxon>Metazoa</taxon>
        <taxon>Spiralia</taxon>
        <taxon>Lophotrochozoa</taxon>
        <taxon>Mollusca</taxon>
        <taxon>Cephalopoda</taxon>
        <taxon>Coleoidea</taxon>
        <taxon>Octopodiformes</taxon>
        <taxon>Octopoda</taxon>
        <taxon>Incirrata</taxon>
        <taxon>Octopodidae</taxon>
        <taxon>Octopus</taxon>
    </lineage>
</organism>
<dbReference type="EMBL" id="KQ421784">
    <property type="protein sequence ID" value="KOF76433.1"/>
    <property type="molecule type" value="Genomic_DNA"/>
</dbReference>
<name>A0A0L8GHK2_OCTBM</name>
<evidence type="ECO:0000313" key="1">
    <source>
        <dbReference type="EMBL" id="KOF76433.1"/>
    </source>
</evidence>
<accession>A0A0L8GHK2</accession>
<dbReference type="AlphaFoldDB" id="A0A0L8GHK2"/>
<reference evidence="1" key="1">
    <citation type="submission" date="2015-07" db="EMBL/GenBank/DDBJ databases">
        <title>MeaNS - Measles Nucleotide Surveillance Program.</title>
        <authorList>
            <person name="Tran T."/>
            <person name="Druce J."/>
        </authorList>
    </citation>
    <scope>NUCLEOTIDE SEQUENCE</scope>
    <source>
        <strain evidence="1">UCB-OBI-ISO-001</strain>
        <tissue evidence="1">Gonad</tissue>
    </source>
</reference>
<sequence length="91" mass="10903">MYRRWIKADYFLAPHRIRREVGRGISQWEGGTFLRSCQDYKGYYCEWHVCVCGGFEGTHRKTQTHTRTHAELGFMDMRQGGKAWKTDFFNF</sequence>
<protein>
    <submittedName>
        <fullName evidence="1">Uncharacterized protein</fullName>
    </submittedName>
</protein>